<keyword evidence="5" id="KW-1185">Reference proteome</keyword>
<sequence>MLYFLTQLQTVHPLRNLYIWIRTMETVAVICIFLFGLIDCKDFVGKHFRPVFVNITGSSDTTQSFRIINPSTTESTRYSLTIENHEKIRSISASADVFFLTETSHKYQLVDVSYFIPTEHLGTEYHVIGFCRYNSACRITIIGGHDSTSIQFALKVVPISPVYGKNGSEVVDPTFVIGVNSGDIVTYESVGDLSGTFLRGNKPFSVFHSTVVTNIHNIKSGVTRPLLPSETLGTRYFMPTTFSQHGGILKIVATKGNTRVELSSMDPIILQKPGDWVTKTITNLDKIVIDSNKSIAVATVDLEMTEDIVCPKFNSILTLSPFEQWLGSSNIVVPTLNWGNAPIYIISHDEDKYSTTIDAHSPTGTVTSITGTAHVETQITIREKRKYYLPASLIPGVKITEYKDDSFYLQNPNSSFTFFAYYGNYYRFPLNHGLNVLNEACTQSSMIPADYEDNDCDGYIDEDVCINLEDPGLDCADTDTANSGPADTAGKSFFLAFMNDNEFYQYSNVSITLTPVTSTPATIYVESSFSDWTTNFTLNHGDVKQLSARKYEVILLYDTTFHGTFGIKITSTSDILVVAQYISTESAVSSFLVYPADSIGFDYFAVTEIKGKDGKCVIVATKDNTKVRILLSLGANHTLSSSNFRIYRYGELITFKMKSRETYQFTGTDDITGSRISANKPIAVFCGGLSEDKGFVTEQMIHTQAWGKHYISPPFPDIKYVKLTIISRGNKNHVTVNSSQCGISMSLSLNYSGSYVTEIFQDLTLQQCVINILAEKEISVTVYMPLNIGVNPSNLVLPSTDQYTSNSVFVVPETPFEASTTFFVGFISSTGSFVEVTLDGTLLPQAAHHEIGIGVHSITTNKDIFVYIFAGGEKKTDGSNLPGYSYAYVASMLFQQIVQDCIPVLERIDGIDNDCDGVIDEGLCYTALNATIIYSTSAITDSSTAEQRPSTTEPRTSTAAIETMTTIVQLQETSTTETTENADVTVTNTVLKGSMETTGKTVTTETDDVDNTITPDAAESTPSMIPKGSTVTSDEATMPDTTIRPTQSNSNQETTGNTVTTEIDDMDNTNQGTDTTVGDSCYCPCSVDALNTEEKIQQRLVDLQTSLRVEKRKLSSSIRKLNSATDDRTSVRYLGISGLIILITVFLFIIMLDSINLFKAFKTRFGKYNLS</sequence>
<keyword evidence="2" id="KW-0812">Transmembrane</keyword>
<keyword evidence="2" id="KW-1133">Transmembrane helix</keyword>
<evidence type="ECO:0000259" key="3">
    <source>
        <dbReference type="Pfam" id="PF17517"/>
    </source>
</evidence>
<dbReference type="PANTHER" id="PTHR46534:SF1">
    <property type="entry name" value="IGGFC-BINDING PROTEIN N-TERMINAL DOMAIN-CONTAINING PROTEIN"/>
    <property type="match status" value="1"/>
</dbReference>
<evidence type="ECO:0000256" key="2">
    <source>
        <dbReference type="SAM" id="Phobius"/>
    </source>
</evidence>
<keyword evidence="2" id="KW-0472">Membrane</keyword>
<dbReference type="PANTHER" id="PTHR46534">
    <property type="entry name" value="IGGFC_BINDING DOMAIN-CONTAINING PROTEIN"/>
    <property type="match status" value="1"/>
</dbReference>
<evidence type="ECO:0000313" key="5">
    <source>
        <dbReference type="Proteomes" id="UP000507470"/>
    </source>
</evidence>
<evidence type="ECO:0000256" key="1">
    <source>
        <dbReference type="SAM" id="MobiDB-lite"/>
    </source>
</evidence>
<dbReference type="Proteomes" id="UP000507470">
    <property type="component" value="Unassembled WGS sequence"/>
</dbReference>
<feature type="transmembrane region" description="Helical" evidence="2">
    <location>
        <begin position="1133"/>
        <end position="1158"/>
    </location>
</feature>
<proteinExistence type="predicted"/>
<feature type="domain" description="IgGFc-binding protein N-terminal" evidence="3">
    <location>
        <begin position="114"/>
        <end position="373"/>
    </location>
</feature>
<feature type="compositionally biased region" description="Polar residues" evidence="1">
    <location>
        <begin position="1029"/>
        <end position="1061"/>
    </location>
</feature>
<reference evidence="4 5" key="1">
    <citation type="submission" date="2020-06" db="EMBL/GenBank/DDBJ databases">
        <authorList>
            <person name="Li R."/>
            <person name="Bekaert M."/>
        </authorList>
    </citation>
    <scope>NUCLEOTIDE SEQUENCE [LARGE SCALE GENOMIC DNA]</scope>
    <source>
        <strain evidence="5">wild</strain>
    </source>
</reference>
<dbReference type="Pfam" id="PF17517">
    <property type="entry name" value="IgGFc_binding"/>
    <property type="match status" value="2"/>
</dbReference>
<dbReference type="AlphaFoldDB" id="A0A6J8AQ30"/>
<gene>
    <name evidence="4" type="ORF">MCOR_10127</name>
</gene>
<protein>
    <recommendedName>
        <fullName evidence="3">IgGFc-binding protein N-terminal domain-containing protein</fullName>
    </recommendedName>
</protein>
<accession>A0A6J8AQ30</accession>
<dbReference type="InterPro" id="IPR035234">
    <property type="entry name" value="IgGFc-bd_N"/>
</dbReference>
<dbReference type="OrthoDB" id="6148877at2759"/>
<organism evidence="4 5">
    <name type="scientific">Mytilus coruscus</name>
    <name type="common">Sea mussel</name>
    <dbReference type="NCBI Taxonomy" id="42192"/>
    <lineage>
        <taxon>Eukaryota</taxon>
        <taxon>Metazoa</taxon>
        <taxon>Spiralia</taxon>
        <taxon>Lophotrochozoa</taxon>
        <taxon>Mollusca</taxon>
        <taxon>Bivalvia</taxon>
        <taxon>Autobranchia</taxon>
        <taxon>Pteriomorphia</taxon>
        <taxon>Mytilida</taxon>
        <taxon>Mytiloidea</taxon>
        <taxon>Mytilidae</taxon>
        <taxon>Mytilinae</taxon>
        <taxon>Mytilus</taxon>
    </lineage>
</organism>
<evidence type="ECO:0000313" key="4">
    <source>
        <dbReference type="EMBL" id="CAC5371798.1"/>
    </source>
</evidence>
<dbReference type="EMBL" id="CACVKT020001809">
    <property type="protein sequence ID" value="CAC5371798.1"/>
    <property type="molecule type" value="Genomic_DNA"/>
</dbReference>
<name>A0A6J8AQ30_MYTCO</name>
<feature type="domain" description="IgGFc-binding protein N-terminal" evidence="3">
    <location>
        <begin position="590"/>
        <end position="844"/>
    </location>
</feature>
<feature type="region of interest" description="Disordered" evidence="1">
    <location>
        <begin position="1006"/>
        <end position="1072"/>
    </location>
</feature>